<evidence type="ECO:0000313" key="2">
    <source>
        <dbReference type="Proteomes" id="UP000297527"/>
    </source>
</evidence>
<organism evidence="1 2">
    <name type="scientific">Botryotinia convoluta</name>
    <dbReference type="NCBI Taxonomy" id="54673"/>
    <lineage>
        <taxon>Eukaryota</taxon>
        <taxon>Fungi</taxon>
        <taxon>Dikarya</taxon>
        <taxon>Ascomycota</taxon>
        <taxon>Pezizomycotina</taxon>
        <taxon>Leotiomycetes</taxon>
        <taxon>Helotiales</taxon>
        <taxon>Sclerotiniaceae</taxon>
        <taxon>Botryotinia</taxon>
    </lineage>
</organism>
<sequence>MSHHTTTKINPFPPISSGIKYVAATIELFCADIGLGHNIQNCEAREGKNNTVIMFSYIPFKSSDPDHPRPSYTRQHCILRTRKRILIDSLNATCEATQRIVAVMHTYGEKGPYPSPLPIPAILAYDGTYDNMIRCPYIIQRKAAGNDLEKWNEVLDVSGSTTGLYDLKDRLSIAEEMAKFIACMENKFQFGAYGVLINDPDMLGNTMGFLEEDIEMRISGPFVGRVQVSGKLQHADLIESLINAQGETTGKGSGCSSAEYQDVVKLGEIFERMRDTGLLDRFSGVATLWHPDLYPRNVVFDCVDVYAGAGIGEMKLTAVIDWDNAMVLPRIMTRKPPKWLWAYNDLPAEQNRVIREHFYTCMERLVPGYREEAEGREARVVRAVYVYALWGPGYRYHSELSFRGLLREWDGMGVGEMF</sequence>
<accession>A0A4Z1H528</accession>
<dbReference type="PANTHER" id="PTHR21310">
    <property type="entry name" value="AMINOGLYCOSIDE PHOSPHOTRANSFERASE-RELATED-RELATED"/>
    <property type="match status" value="1"/>
</dbReference>
<proteinExistence type="predicted"/>
<dbReference type="InterPro" id="IPR011009">
    <property type="entry name" value="Kinase-like_dom_sf"/>
</dbReference>
<dbReference type="EMBL" id="PQXN01000822">
    <property type="protein sequence ID" value="TGO43825.1"/>
    <property type="molecule type" value="Genomic_DNA"/>
</dbReference>
<dbReference type="Proteomes" id="UP000297527">
    <property type="component" value="Unassembled WGS sequence"/>
</dbReference>
<evidence type="ECO:0008006" key="3">
    <source>
        <dbReference type="Google" id="ProtNLM"/>
    </source>
</evidence>
<gene>
    <name evidence="1" type="ORF">BCON_0824g00010</name>
</gene>
<protein>
    <recommendedName>
        <fullName evidence="3">Aminoglycoside phosphotransferase domain-containing protein</fullName>
    </recommendedName>
</protein>
<dbReference type="AlphaFoldDB" id="A0A4Z1H528"/>
<comment type="caution">
    <text evidence="1">The sequence shown here is derived from an EMBL/GenBank/DDBJ whole genome shotgun (WGS) entry which is preliminary data.</text>
</comment>
<dbReference type="PANTHER" id="PTHR21310:SF56">
    <property type="entry name" value="AMINOGLYCOSIDE PHOSPHOTRANSFERASE DOMAIN-CONTAINING PROTEIN"/>
    <property type="match status" value="1"/>
</dbReference>
<keyword evidence="2" id="KW-1185">Reference proteome</keyword>
<reference evidence="1 2" key="1">
    <citation type="submission" date="2017-12" db="EMBL/GenBank/DDBJ databases">
        <title>Comparative genomics of Botrytis spp.</title>
        <authorList>
            <person name="Valero-Jimenez C.A."/>
            <person name="Tapia P."/>
            <person name="Veloso J."/>
            <person name="Silva-Moreno E."/>
            <person name="Staats M."/>
            <person name="Valdes J.H."/>
            <person name="Van Kan J.A.L."/>
        </authorList>
    </citation>
    <scope>NUCLEOTIDE SEQUENCE [LARGE SCALE GENOMIC DNA]</scope>
    <source>
        <strain evidence="1 2">MUCL11595</strain>
    </source>
</reference>
<dbReference type="OrthoDB" id="2968323at2759"/>
<name>A0A4Z1H528_9HELO</name>
<dbReference type="InterPro" id="IPR051678">
    <property type="entry name" value="AGP_Transferase"/>
</dbReference>
<dbReference type="SUPFAM" id="SSF56112">
    <property type="entry name" value="Protein kinase-like (PK-like)"/>
    <property type="match status" value="1"/>
</dbReference>
<evidence type="ECO:0000313" key="1">
    <source>
        <dbReference type="EMBL" id="TGO43825.1"/>
    </source>
</evidence>